<evidence type="ECO:0000256" key="2">
    <source>
        <dbReference type="SAM" id="MobiDB-lite"/>
    </source>
</evidence>
<feature type="compositionally biased region" description="Polar residues" evidence="2">
    <location>
        <begin position="39"/>
        <end position="55"/>
    </location>
</feature>
<feature type="region of interest" description="Disordered" evidence="2">
    <location>
        <begin position="39"/>
        <end position="58"/>
    </location>
</feature>
<proteinExistence type="predicted"/>
<protein>
    <submittedName>
        <fullName evidence="3">Uncharacterized protein</fullName>
    </submittedName>
</protein>
<evidence type="ECO:0000313" key="3">
    <source>
        <dbReference type="EMBL" id="KAJ6238653.1"/>
    </source>
</evidence>
<dbReference type="EMBL" id="JAOAOG010000232">
    <property type="protein sequence ID" value="KAJ6238653.1"/>
    <property type="molecule type" value="Genomic_DNA"/>
</dbReference>
<keyword evidence="4" id="KW-1185">Reference proteome</keyword>
<feature type="region of interest" description="Disordered" evidence="2">
    <location>
        <begin position="79"/>
        <end position="112"/>
    </location>
</feature>
<evidence type="ECO:0000313" key="4">
    <source>
        <dbReference type="Proteomes" id="UP001150062"/>
    </source>
</evidence>
<sequence length="388" mass="46783">MDFERQQTQKDRQKLLERLNSLQKQLNEQKLYTKKKIQTPTPFTTLSPRANSKTSFPPRKFLNHNISLTKDIQNIKKDEIGRRKKKISYQKNISKDRSHNSKNNQLSCNQKKSNGDQVFTLKKQNKLLKKKLSVTISKLYQCQKKLLVMDLKNSSTELKNLHLKQEKESLKKKLRKQKNEKYFQINLLETFQKDLNNFMNKKTNQIIALKKTIQELLIQNKKFKMKSKALSEEKKSNKLLNKDFLKTISNYQNKKKIRKNKTKKNQKENYLKLEFIREKYKYKKNNKTRLKKKNKKKTEKNEIQFLQNQRLLKPYKEAIYQLKTTQKILMHQNTALFKEFTILESTLKKKNTIINSYQNKFLDFEKRSLFDHPKRNNFIMNGKIFFRS</sequence>
<comment type="caution">
    <text evidence="3">The sequence shown here is derived from an EMBL/GenBank/DDBJ whole genome shotgun (WGS) entry which is preliminary data.</text>
</comment>
<dbReference type="Proteomes" id="UP001150062">
    <property type="component" value="Unassembled WGS sequence"/>
</dbReference>
<organism evidence="3 4">
    <name type="scientific">Anaeramoeba flamelloides</name>
    <dbReference type="NCBI Taxonomy" id="1746091"/>
    <lineage>
        <taxon>Eukaryota</taxon>
        <taxon>Metamonada</taxon>
        <taxon>Anaeramoebidae</taxon>
        <taxon>Anaeramoeba</taxon>
    </lineage>
</organism>
<gene>
    <name evidence="3" type="ORF">M0813_25877</name>
</gene>
<feature type="coiled-coil region" evidence="1">
    <location>
        <begin position="5"/>
        <end position="32"/>
    </location>
</feature>
<name>A0ABQ8Y3A1_9EUKA</name>
<reference evidence="3" key="1">
    <citation type="submission" date="2022-08" db="EMBL/GenBank/DDBJ databases">
        <title>Novel sulfate-reducing endosymbionts in the free-living metamonad Anaeramoeba.</title>
        <authorList>
            <person name="Jerlstrom-Hultqvist J."/>
            <person name="Cepicka I."/>
            <person name="Gallot-Lavallee L."/>
            <person name="Salas-Leiva D."/>
            <person name="Curtis B.A."/>
            <person name="Zahonova K."/>
            <person name="Pipaliya S."/>
            <person name="Dacks J."/>
            <person name="Roger A.J."/>
        </authorList>
    </citation>
    <scope>NUCLEOTIDE SEQUENCE</scope>
    <source>
        <strain evidence="3">Schooner1</strain>
    </source>
</reference>
<feature type="coiled-coil region" evidence="1">
    <location>
        <begin position="153"/>
        <end position="233"/>
    </location>
</feature>
<accession>A0ABQ8Y3A1</accession>
<keyword evidence="1" id="KW-0175">Coiled coil</keyword>
<evidence type="ECO:0000256" key="1">
    <source>
        <dbReference type="SAM" id="Coils"/>
    </source>
</evidence>
<feature type="compositionally biased region" description="Polar residues" evidence="2">
    <location>
        <begin position="101"/>
        <end position="112"/>
    </location>
</feature>